<dbReference type="Proteomes" id="UP001501423">
    <property type="component" value="Unassembled WGS sequence"/>
</dbReference>
<feature type="transmembrane region" description="Helical" evidence="3">
    <location>
        <begin position="237"/>
        <end position="261"/>
    </location>
</feature>
<evidence type="ECO:0000256" key="2">
    <source>
        <dbReference type="SAM" id="MobiDB-lite"/>
    </source>
</evidence>
<evidence type="ECO:0000313" key="4">
    <source>
        <dbReference type="EMBL" id="GAA2915424.1"/>
    </source>
</evidence>
<keyword evidence="3" id="KW-0812">Transmembrane</keyword>
<proteinExistence type="predicted"/>
<sequence>MGGRPRNWQPLCYGDPVPGDPDRVASLGKKLKKTAEELERQVRNLKAISEVEAWDSDAGREFRKRAEGCHGKLDAARKRYATAAVALGDKVVDVGGGYQDKVHASSKGYASDLNRAQQIADAALKEAQSAEDEKRAAGTKLVDANDEVRRKSLEDLQKDADDTIKAAQKKIEEAKRIRDAAAKRACDAIDEVISDDALRDGFWDSLLDDIATITGLIATVCGVLSLLVGWIPVIGQALAGILGTVALVMSLVGFICTAVLYMRGNADLMDLGEAALGFLMLGVGKAFSKIAGKYAGQVLKRLRGLKANRTPGVGRAFKRDRQKLNSLGGKGVLETLQMSPKELGKTMVSPFTELVTKSGWKGFADNAKTLFNMNSWRAAKEGVAANGGLLKSVSLVDAEVASKLKSIKPLSDNFSQIPGLNGVVGKVNLLTGVGYAMTGGNIYLDENTRPAF</sequence>
<evidence type="ECO:0000256" key="3">
    <source>
        <dbReference type="SAM" id="Phobius"/>
    </source>
</evidence>
<feature type="coiled-coil region" evidence="1">
    <location>
        <begin position="113"/>
        <end position="184"/>
    </location>
</feature>
<feature type="transmembrane region" description="Helical" evidence="3">
    <location>
        <begin position="210"/>
        <end position="231"/>
    </location>
</feature>
<feature type="region of interest" description="Disordered" evidence="2">
    <location>
        <begin position="1"/>
        <end position="25"/>
    </location>
</feature>
<organism evidence="4 5">
    <name type="scientific">Streptomyces erythrogriseus</name>
    <dbReference type="NCBI Taxonomy" id="284027"/>
    <lineage>
        <taxon>Bacteria</taxon>
        <taxon>Bacillati</taxon>
        <taxon>Actinomycetota</taxon>
        <taxon>Actinomycetes</taxon>
        <taxon>Kitasatosporales</taxon>
        <taxon>Streptomycetaceae</taxon>
        <taxon>Streptomyces</taxon>
        <taxon>Streptomyces griseoincarnatus group</taxon>
    </lineage>
</organism>
<name>A0ABP6IZS8_9ACTN</name>
<gene>
    <name evidence="4" type="ORF">GCM10010478_13230</name>
</gene>
<keyword evidence="3" id="KW-1133">Transmembrane helix</keyword>
<reference evidence="5" key="1">
    <citation type="journal article" date="2019" name="Int. J. Syst. Evol. Microbiol.">
        <title>The Global Catalogue of Microorganisms (GCM) 10K type strain sequencing project: providing services to taxonomists for standard genome sequencing and annotation.</title>
        <authorList>
            <consortium name="The Broad Institute Genomics Platform"/>
            <consortium name="The Broad Institute Genome Sequencing Center for Infectious Disease"/>
            <person name="Wu L."/>
            <person name="Ma J."/>
        </authorList>
    </citation>
    <scope>NUCLEOTIDE SEQUENCE [LARGE SCALE GENOMIC DNA]</scope>
    <source>
        <strain evidence="5">JCM 9650</strain>
    </source>
</reference>
<keyword evidence="1" id="KW-0175">Coiled coil</keyword>
<protein>
    <submittedName>
        <fullName evidence="4">Uncharacterized protein</fullName>
    </submittedName>
</protein>
<comment type="caution">
    <text evidence="4">The sequence shown here is derived from an EMBL/GenBank/DDBJ whole genome shotgun (WGS) entry which is preliminary data.</text>
</comment>
<keyword evidence="3" id="KW-0472">Membrane</keyword>
<keyword evidence="5" id="KW-1185">Reference proteome</keyword>
<accession>A0ABP6IZS8</accession>
<evidence type="ECO:0000313" key="5">
    <source>
        <dbReference type="Proteomes" id="UP001501423"/>
    </source>
</evidence>
<evidence type="ECO:0000256" key="1">
    <source>
        <dbReference type="SAM" id="Coils"/>
    </source>
</evidence>
<dbReference type="RefSeq" id="WP_346088109.1">
    <property type="nucleotide sequence ID" value="NZ_BAAAVA010000009.1"/>
</dbReference>
<dbReference type="EMBL" id="BAAAVA010000009">
    <property type="protein sequence ID" value="GAA2915424.1"/>
    <property type="molecule type" value="Genomic_DNA"/>
</dbReference>